<keyword evidence="3 5" id="KW-0055">Arginine biosynthesis</keyword>
<dbReference type="InterPro" id="IPR009049">
    <property type="entry name" value="Argininosuccinate_lyase"/>
</dbReference>
<keyword evidence="5" id="KW-0028">Amino-acid biosynthesis</keyword>
<dbReference type="InterPro" id="IPR000362">
    <property type="entry name" value="Fumarate_lyase_fam"/>
</dbReference>
<reference evidence="8 9" key="1">
    <citation type="submission" date="2015-01" db="EMBL/GenBank/DDBJ databases">
        <title>Draft genome of the acidophilic iron oxidizer Acidithrix ferrooxidans strain Py-F3.</title>
        <authorList>
            <person name="Poehlein A."/>
            <person name="Eisen S."/>
            <person name="Schloemann M."/>
            <person name="Johnson B.D."/>
            <person name="Daniel R."/>
            <person name="Muehling M."/>
        </authorList>
    </citation>
    <scope>NUCLEOTIDE SEQUENCE [LARGE SCALE GENOMIC DNA]</scope>
    <source>
        <strain evidence="8 9">Py-F3</strain>
    </source>
</reference>
<feature type="domain" description="Argininosuccinate lyase C-terminal" evidence="7">
    <location>
        <begin position="364"/>
        <end position="405"/>
    </location>
</feature>
<protein>
    <recommendedName>
        <fullName evidence="2 5">Argininosuccinate lyase</fullName>
        <shortName evidence="5">ASAL</shortName>
        <ecNumber evidence="2 5">4.3.2.1</ecNumber>
    </recommendedName>
    <alternativeName>
        <fullName evidence="5">Arginosuccinase</fullName>
    </alternativeName>
</protein>
<accession>A0A0D8HF30</accession>
<gene>
    <name evidence="5 8" type="primary">argH</name>
    <name evidence="8" type="ORF">AXFE_25430</name>
</gene>
<dbReference type="OrthoDB" id="9769623at2"/>
<comment type="subcellular location">
    <subcellularLocation>
        <location evidence="5">Cytoplasm</location>
    </subcellularLocation>
</comment>
<dbReference type="NCBIfam" id="TIGR00838">
    <property type="entry name" value="argH"/>
    <property type="match status" value="1"/>
</dbReference>
<name>A0A0D8HF30_9ACTN</name>
<sequence length="468" mass="51154">MTLWHGRFSSEPSALLWDYTESLSFDRTLALDDIVGSKAHLAGLEKVGILTATEAATLYDALIVIESEFVGGSFSFSDRDEDIHTAIERRITEIAGDVGAKLHTGRSRNDQVATDLRLFTRRELTIVAERILDLQIVLAELADDAKDAYLPGYTHLQKAQPVLFGHHLLAHGWALSRDFDRIIATLGRMDVSPLGAGALGGSTLPIDPSYTAAVLNFAGPFENSLDAVSDRDFVAEALFDLSLIGVHLSRIGEEIVLWSTEEFGFVRLDDSYSTGSSMLPQKKNPDIAELARGKAGRLIGHLSGFLATLKGLPLSYNRDLQEDKEPLFDSLIQVGRALLAVNGMLSTALFDFARMKKAADSPYLCAIDLAEFLVKKGIPFRKAHSIVGGLVRDSLERHVPLEELVSAHPSLGDEAAVLLLPGESVKRRITRGGSGTEAVALQRSIFSERLTIDAKRLDELSHLNMREL</sequence>
<dbReference type="Proteomes" id="UP000032360">
    <property type="component" value="Unassembled WGS sequence"/>
</dbReference>
<dbReference type="CDD" id="cd01359">
    <property type="entry name" value="Argininosuccinate_lyase"/>
    <property type="match status" value="1"/>
</dbReference>
<dbReference type="Gene3D" id="1.10.275.10">
    <property type="entry name" value="Fumarase/aspartase (N-terminal domain)"/>
    <property type="match status" value="1"/>
</dbReference>
<comment type="caution">
    <text evidence="8">The sequence shown here is derived from an EMBL/GenBank/DDBJ whole genome shotgun (WGS) entry which is preliminary data.</text>
</comment>
<dbReference type="STRING" id="1280514.AXFE_25430"/>
<evidence type="ECO:0000256" key="5">
    <source>
        <dbReference type="HAMAP-Rule" id="MF_00006"/>
    </source>
</evidence>
<evidence type="ECO:0000256" key="1">
    <source>
        <dbReference type="ARBA" id="ARBA00004941"/>
    </source>
</evidence>
<dbReference type="Gene3D" id="1.10.40.30">
    <property type="entry name" value="Fumarase/aspartase (C-terminal domain)"/>
    <property type="match status" value="1"/>
</dbReference>
<dbReference type="InterPro" id="IPR008948">
    <property type="entry name" value="L-Aspartase-like"/>
</dbReference>
<dbReference type="GO" id="GO:0005829">
    <property type="term" value="C:cytosol"/>
    <property type="evidence" value="ECO:0007669"/>
    <property type="project" value="TreeGrafter"/>
</dbReference>
<dbReference type="Pfam" id="PF14698">
    <property type="entry name" value="ASL_C2"/>
    <property type="match status" value="1"/>
</dbReference>
<dbReference type="GO" id="GO:0042450">
    <property type="term" value="P:L-arginine biosynthetic process via ornithine"/>
    <property type="evidence" value="ECO:0007669"/>
    <property type="project" value="UniProtKB-UniRule"/>
</dbReference>
<dbReference type="PRINTS" id="PR00149">
    <property type="entry name" value="FUMRATELYASE"/>
</dbReference>
<dbReference type="FunFam" id="1.20.200.10:FF:000015">
    <property type="entry name" value="argininosuccinate lyase isoform X2"/>
    <property type="match status" value="1"/>
</dbReference>
<dbReference type="RefSeq" id="WP_052606248.1">
    <property type="nucleotide sequence ID" value="NZ_JXYS01000079.1"/>
</dbReference>
<dbReference type="HAMAP" id="MF_00006">
    <property type="entry name" value="Arg_succ_lyase"/>
    <property type="match status" value="1"/>
</dbReference>
<dbReference type="PRINTS" id="PR00145">
    <property type="entry name" value="ARGSUCLYASE"/>
</dbReference>
<dbReference type="EMBL" id="JXYS01000079">
    <property type="protein sequence ID" value="KJF16575.1"/>
    <property type="molecule type" value="Genomic_DNA"/>
</dbReference>
<evidence type="ECO:0000313" key="9">
    <source>
        <dbReference type="Proteomes" id="UP000032360"/>
    </source>
</evidence>
<comment type="catalytic activity">
    <reaction evidence="5">
        <text>2-(N(omega)-L-arginino)succinate = fumarate + L-arginine</text>
        <dbReference type="Rhea" id="RHEA:24020"/>
        <dbReference type="ChEBI" id="CHEBI:29806"/>
        <dbReference type="ChEBI" id="CHEBI:32682"/>
        <dbReference type="ChEBI" id="CHEBI:57472"/>
        <dbReference type="EC" id="4.3.2.1"/>
    </reaction>
</comment>
<dbReference type="Pfam" id="PF00206">
    <property type="entry name" value="Lyase_1"/>
    <property type="match status" value="1"/>
</dbReference>
<feature type="domain" description="Fumarate lyase N-terminal" evidence="6">
    <location>
        <begin position="6"/>
        <end position="300"/>
    </location>
</feature>
<dbReference type="InterPro" id="IPR024083">
    <property type="entry name" value="Fumarase/histidase_N"/>
</dbReference>
<dbReference type="UniPathway" id="UPA00068">
    <property type="reaction ID" value="UER00114"/>
</dbReference>
<evidence type="ECO:0000259" key="6">
    <source>
        <dbReference type="Pfam" id="PF00206"/>
    </source>
</evidence>
<dbReference type="EC" id="4.3.2.1" evidence="2 5"/>
<dbReference type="GO" id="GO:0004056">
    <property type="term" value="F:argininosuccinate lyase activity"/>
    <property type="evidence" value="ECO:0007669"/>
    <property type="project" value="UniProtKB-UniRule"/>
</dbReference>
<dbReference type="AlphaFoldDB" id="A0A0D8HF30"/>
<organism evidence="8 9">
    <name type="scientific">Acidithrix ferrooxidans</name>
    <dbReference type="NCBI Taxonomy" id="1280514"/>
    <lineage>
        <taxon>Bacteria</taxon>
        <taxon>Bacillati</taxon>
        <taxon>Actinomycetota</taxon>
        <taxon>Acidimicrobiia</taxon>
        <taxon>Acidimicrobiales</taxon>
        <taxon>Acidimicrobiaceae</taxon>
        <taxon>Acidithrix</taxon>
    </lineage>
</organism>
<dbReference type="SUPFAM" id="SSF48557">
    <property type="entry name" value="L-aspartase-like"/>
    <property type="match status" value="1"/>
</dbReference>
<keyword evidence="9" id="KW-1185">Reference proteome</keyword>
<dbReference type="PATRIC" id="fig|1280514.3.peg.3339"/>
<evidence type="ECO:0000256" key="2">
    <source>
        <dbReference type="ARBA" id="ARBA00012338"/>
    </source>
</evidence>
<dbReference type="InterPro" id="IPR022761">
    <property type="entry name" value="Fumarate_lyase_N"/>
</dbReference>
<comment type="similarity">
    <text evidence="5">Belongs to the lyase 1 family. Argininosuccinate lyase subfamily.</text>
</comment>
<comment type="pathway">
    <text evidence="1 5">Amino-acid biosynthesis; L-arginine biosynthesis; L-arginine from L-ornithine and carbamoyl phosphate: step 3/3.</text>
</comment>
<dbReference type="PANTHER" id="PTHR43814:SF1">
    <property type="entry name" value="ARGININOSUCCINATE LYASE"/>
    <property type="match status" value="1"/>
</dbReference>
<dbReference type="Gene3D" id="1.20.200.10">
    <property type="entry name" value="Fumarase/aspartase (Central domain)"/>
    <property type="match status" value="1"/>
</dbReference>
<evidence type="ECO:0000256" key="3">
    <source>
        <dbReference type="ARBA" id="ARBA00022571"/>
    </source>
</evidence>
<evidence type="ECO:0000256" key="4">
    <source>
        <dbReference type="ARBA" id="ARBA00023239"/>
    </source>
</evidence>
<dbReference type="InterPro" id="IPR029419">
    <property type="entry name" value="Arg_succ_lyase_C"/>
</dbReference>
<keyword evidence="5" id="KW-0963">Cytoplasm</keyword>
<keyword evidence="4 5" id="KW-0456">Lyase</keyword>
<evidence type="ECO:0000259" key="7">
    <source>
        <dbReference type="Pfam" id="PF14698"/>
    </source>
</evidence>
<dbReference type="PANTHER" id="PTHR43814">
    <property type="entry name" value="ARGININOSUCCINATE LYASE"/>
    <property type="match status" value="1"/>
</dbReference>
<evidence type="ECO:0000313" key="8">
    <source>
        <dbReference type="EMBL" id="KJF16575.1"/>
    </source>
</evidence>
<proteinExistence type="inferred from homology"/>